<protein>
    <recommendedName>
        <fullName evidence="2">Band 4.1 domain-containing protein</fullName>
    </recommendedName>
</protein>
<keyword evidence="4" id="KW-1185">Reference proteome</keyword>
<dbReference type="Gene3D" id="3.10.20.90">
    <property type="entry name" value="Phosphatidylinositol 3-kinase Catalytic Subunit, Chain A, domain 1"/>
    <property type="match status" value="2"/>
</dbReference>
<feature type="compositionally biased region" description="Basic and acidic residues" evidence="1">
    <location>
        <begin position="118"/>
        <end position="132"/>
    </location>
</feature>
<dbReference type="Proteomes" id="UP000270094">
    <property type="component" value="Unassembled WGS sequence"/>
</dbReference>
<dbReference type="EMBL" id="UYYB01094793">
    <property type="protein sequence ID" value="VDM74969.1"/>
    <property type="molecule type" value="Genomic_DNA"/>
</dbReference>
<dbReference type="InterPro" id="IPR032425">
    <property type="entry name" value="FERM_f0"/>
</dbReference>
<dbReference type="FunFam" id="2.30.29.30:FF:000028">
    <property type="entry name" value="Talin 2"/>
    <property type="match status" value="1"/>
</dbReference>
<dbReference type="PANTHER" id="PTHR19981">
    <property type="entry name" value="TALIN"/>
    <property type="match status" value="1"/>
</dbReference>
<name>A0A3P7J5C1_STRVU</name>
<dbReference type="Gene3D" id="1.20.1420.10">
    <property type="entry name" value="Talin, central domain"/>
    <property type="match status" value="1"/>
</dbReference>
<dbReference type="Pfam" id="PF02174">
    <property type="entry name" value="IRS"/>
    <property type="match status" value="1"/>
</dbReference>
<feature type="region of interest" description="Disordered" evidence="1">
    <location>
        <begin position="114"/>
        <end position="138"/>
    </location>
</feature>
<dbReference type="GO" id="GO:0005737">
    <property type="term" value="C:cytoplasm"/>
    <property type="evidence" value="ECO:0007669"/>
    <property type="project" value="TreeGrafter"/>
</dbReference>
<dbReference type="InterPro" id="IPR014352">
    <property type="entry name" value="FERM/acyl-CoA-bd_prot_sf"/>
</dbReference>
<dbReference type="InterPro" id="IPR015224">
    <property type="entry name" value="Talin_cent"/>
</dbReference>
<evidence type="ECO:0000313" key="3">
    <source>
        <dbReference type="EMBL" id="VDM74969.1"/>
    </source>
</evidence>
<dbReference type="SUPFAM" id="SSF109880">
    <property type="entry name" value="A middle domain of Talin 1"/>
    <property type="match status" value="1"/>
</dbReference>
<dbReference type="InterPro" id="IPR019749">
    <property type="entry name" value="Band_41_domain"/>
</dbReference>
<dbReference type="GO" id="GO:0005925">
    <property type="term" value="C:focal adhesion"/>
    <property type="evidence" value="ECO:0007669"/>
    <property type="project" value="InterPro"/>
</dbReference>
<dbReference type="InterPro" id="IPR036476">
    <property type="entry name" value="Talin_cent_sf"/>
</dbReference>
<dbReference type="InterPro" id="IPR011993">
    <property type="entry name" value="PH-like_dom_sf"/>
</dbReference>
<reference evidence="3 4" key="1">
    <citation type="submission" date="2018-11" db="EMBL/GenBank/DDBJ databases">
        <authorList>
            <consortium name="Pathogen Informatics"/>
        </authorList>
    </citation>
    <scope>NUCLEOTIDE SEQUENCE [LARGE SCALE GENOMIC DNA]</scope>
</reference>
<sequence>MGLADDAQHELLTYFILAKEYGLMRIVDDPTKCAWLANGHSLEHYLIRHQDTVEYRKKIRLLKVRMLDGSVKTIPVDESQPVGQLMVGVCTKIGISNYEEYSLVRATEPDARGSMMNLKDDRSRINDGEKGKGMMGTLGRKKEQKLEQLRQKLHTDEEMAWVDHSKTLREQGIGEDETLLLRRKYFFSDTNVDSRDPVQLNLLYVQCRDGILRQYLKTIAIYIFLEKLCGKNKLVPRLLGVNKECVMRVDEKTKDVLKEWPLEQVRRWNTSPRTFTLDFGDYQDGYYSVQTSDGEKIGQLIAGYIDIIVKKKAMRDHLGIEGDEGSTMLEDVVAPAKATLAQRLHILDTYEHPQRALVGTIEATIKSVAEAEEELEREPHIELPRFHDDYSKRKWVDEQVTINKENVNERLAAMGAATAQVVQWTAVQEEYDDRVGTAIATIGSNLPDVGRNVRDLAQFMPERRR</sequence>
<dbReference type="Gene3D" id="2.30.29.30">
    <property type="entry name" value="Pleckstrin-homology domain (PH domain)/Phosphotyrosine-binding domain (PTB)"/>
    <property type="match status" value="1"/>
</dbReference>
<dbReference type="GO" id="GO:0098609">
    <property type="term" value="P:cell-cell adhesion"/>
    <property type="evidence" value="ECO:0007669"/>
    <property type="project" value="TreeGrafter"/>
</dbReference>
<accession>A0A3P7J5C1</accession>
<dbReference type="AlphaFoldDB" id="A0A3P7J5C1"/>
<dbReference type="Pfam" id="PF16511">
    <property type="entry name" value="FERM_f0"/>
    <property type="match status" value="1"/>
</dbReference>
<dbReference type="SMART" id="SM00295">
    <property type="entry name" value="B41"/>
    <property type="match status" value="1"/>
</dbReference>
<dbReference type="GO" id="GO:0001726">
    <property type="term" value="C:ruffle"/>
    <property type="evidence" value="ECO:0007669"/>
    <property type="project" value="InterPro"/>
</dbReference>
<dbReference type="GO" id="GO:0005886">
    <property type="term" value="C:plasma membrane"/>
    <property type="evidence" value="ECO:0007669"/>
    <property type="project" value="TreeGrafter"/>
</dbReference>
<dbReference type="Gene3D" id="1.20.80.10">
    <property type="match status" value="1"/>
</dbReference>
<dbReference type="GO" id="GO:0005178">
    <property type="term" value="F:integrin binding"/>
    <property type="evidence" value="ECO:0007669"/>
    <property type="project" value="TreeGrafter"/>
</dbReference>
<evidence type="ECO:0000256" key="1">
    <source>
        <dbReference type="SAM" id="MobiDB-lite"/>
    </source>
</evidence>
<dbReference type="InterPro" id="IPR029071">
    <property type="entry name" value="Ubiquitin-like_domsf"/>
</dbReference>
<dbReference type="PANTHER" id="PTHR19981:SF1">
    <property type="entry name" value="RHEA, ISOFORM B"/>
    <property type="match status" value="1"/>
</dbReference>
<dbReference type="GO" id="GO:0030036">
    <property type="term" value="P:actin cytoskeleton organization"/>
    <property type="evidence" value="ECO:0007669"/>
    <property type="project" value="TreeGrafter"/>
</dbReference>
<dbReference type="CDD" id="cd17090">
    <property type="entry name" value="FERM_F1_TLN"/>
    <property type="match status" value="1"/>
</dbReference>
<proteinExistence type="predicted"/>
<evidence type="ECO:0000259" key="2">
    <source>
        <dbReference type="SMART" id="SM00295"/>
    </source>
</evidence>
<dbReference type="InterPro" id="IPR002404">
    <property type="entry name" value="IRS_PTB"/>
</dbReference>
<dbReference type="SMART" id="SM01244">
    <property type="entry name" value="IRS"/>
    <property type="match status" value="1"/>
</dbReference>
<dbReference type="SUPFAM" id="SSF50729">
    <property type="entry name" value="PH domain-like"/>
    <property type="match status" value="1"/>
</dbReference>
<organism evidence="3 4">
    <name type="scientific">Strongylus vulgaris</name>
    <name type="common">Blood worm</name>
    <dbReference type="NCBI Taxonomy" id="40348"/>
    <lineage>
        <taxon>Eukaryota</taxon>
        <taxon>Metazoa</taxon>
        <taxon>Ecdysozoa</taxon>
        <taxon>Nematoda</taxon>
        <taxon>Chromadorea</taxon>
        <taxon>Rhabditida</taxon>
        <taxon>Rhabditina</taxon>
        <taxon>Rhabditomorpha</taxon>
        <taxon>Strongyloidea</taxon>
        <taxon>Strongylidae</taxon>
        <taxon>Strongylus</taxon>
    </lineage>
</organism>
<dbReference type="CDD" id="cd10569">
    <property type="entry name" value="FERM_C_Talin"/>
    <property type="match status" value="1"/>
</dbReference>
<dbReference type="Pfam" id="PF09141">
    <property type="entry name" value="Talin_middle"/>
    <property type="match status" value="1"/>
</dbReference>
<evidence type="ECO:0000313" key="4">
    <source>
        <dbReference type="Proteomes" id="UP000270094"/>
    </source>
</evidence>
<dbReference type="SUPFAM" id="SSF54236">
    <property type="entry name" value="Ubiquitin-like"/>
    <property type="match status" value="1"/>
</dbReference>
<feature type="domain" description="Band 4.1" evidence="2">
    <location>
        <begin position="56"/>
        <end position="380"/>
    </location>
</feature>
<dbReference type="GO" id="GO:0005200">
    <property type="term" value="F:structural constituent of cytoskeleton"/>
    <property type="evidence" value="ECO:0007669"/>
    <property type="project" value="InterPro"/>
</dbReference>
<dbReference type="OrthoDB" id="5845093at2759"/>
<gene>
    <name evidence="3" type="ORF">SVUK_LOCUS9967</name>
</gene>